<evidence type="ECO:0000256" key="1">
    <source>
        <dbReference type="SAM" id="MobiDB-lite"/>
    </source>
</evidence>
<reference evidence="2 3" key="1">
    <citation type="submission" date="2022-12" db="EMBL/GenBank/DDBJ databases">
        <title>Genomic features and morphological characterization of a novel Knufia sp. strain isolated from spacecraft assembly facility.</title>
        <authorList>
            <person name="Teixeira M."/>
            <person name="Chander A.M."/>
            <person name="Stajich J.E."/>
            <person name="Venkateswaran K."/>
        </authorList>
    </citation>
    <scope>NUCLEOTIDE SEQUENCE [LARGE SCALE GENOMIC DNA]</scope>
    <source>
        <strain evidence="2 3">FJI-L2-BK-P2</strain>
    </source>
</reference>
<evidence type="ECO:0000313" key="2">
    <source>
        <dbReference type="EMBL" id="KAK5948533.1"/>
    </source>
</evidence>
<feature type="compositionally biased region" description="Basic and acidic residues" evidence="1">
    <location>
        <begin position="213"/>
        <end position="224"/>
    </location>
</feature>
<feature type="compositionally biased region" description="Basic and acidic residues" evidence="1">
    <location>
        <begin position="21"/>
        <end position="30"/>
    </location>
</feature>
<feature type="region of interest" description="Disordered" evidence="1">
    <location>
        <begin position="1"/>
        <end position="43"/>
    </location>
</feature>
<proteinExistence type="predicted"/>
<feature type="compositionally biased region" description="Basic and acidic residues" evidence="1">
    <location>
        <begin position="1"/>
        <end position="11"/>
    </location>
</feature>
<feature type="compositionally biased region" description="Basic residues" evidence="1">
    <location>
        <begin position="202"/>
        <end position="212"/>
    </location>
</feature>
<keyword evidence="3" id="KW-1185">Reference proteome</keyword>
<feature type="region of interest" description="Disordered" evidence="1">
    <location>
        <begin position="167"/>
        <end position="226"/>
    </location>
</feature>
<evidence type="ECO:0000313" key="3">
    <source>
        <dbReference type="Proteomes" id="UP001316803"/>
    </source>
</evidence>
<feature type="compositionally biased region" description="Polar residues" evidence="1">
    <location>
        <begin position="85"/>
        <end position="116"/>
    </location>
</feature>
<gene>
    <name evidence="2" type="ORF">OHC33_010429</name>
</gene>
<feature type="region of interest" description="Disordered" evidence="1">
    <location>
        <begin position="317"/>
        <end position="341"/>
    </location>
</feature>
<feature type="compositionally biased region" description="Acidic residues" evidence="1">
    <location>
        <begin position="325"/>
        <end position="341"/>
    </location>
</feature>
<name>A0AAN8ED16_9EURO</name>
<dbReference type="AlphaFoldDB" id="A0AAN8ED16"/>
<accession>A0AAN8ED16</accession>
<dbReference type="EMBL" id="JAKLMC020000046">
    <property type="protein sequence ID" value="KAK5948533.1"/>
    <property type="molecule type" value="Genomic_DNA"/>
</dbReference>
<protein>
    <submittedName>
        <fullName evidence="2">Uncharacterized protein</fullName>
    </submittedName>
</protein>
<feature type="compositionally biased region" description="Acidic residues" evidence="1">
    <location>
        <begin position="494"/>
        <end position="503"/>
    </location>
</feature>
<feature type="region of interest" description="Disordered" evidence="1">
    <location>
        <begin position="444"/>
        <end position="503"/>
    </location>
</feature>
<comment type="caution">
    <text evidence="2">The sequence shown here is derived from an EMBL/GenBank/DDBJ whole genome shotgun (WGS) entry which is preliminary data.</text>
</comment>
<feature type="compositionally biased region" description="Low complexity" evidence="1">
    <location>
        <begin position="189"/>
        <end position="198"/>
    </location>
</feature>
<sequence length="503" mass="55552">MSERNVKREAEGGLSDTTSDVDTKEQEKQKILTQARRAAANIDARQGPIDPANRRFYVEGNLDGQGLPTLRERTETGLKRHPLVLQSQADQASVTTGKLRNQSPRQPPTGATSNDLRLTTYDGTVVGHLKLAITATEFQRLLTENSNVNDTLALQIESNSIVEKAVREPAAEPPVGAPRSNMPQPDRVTTGNTPQATPTPAPRRKPQLKQKKPPKEKDWTKAVEKPAGSTKAEGAFCLTCINGNRSCKGTELVWIHGEYRCAMCAEKRAGTGSRRCLWADPVNNITTYAHAKAAAGRPDINTSAHIAERKAAKARKSDGAYKVEDEAEETEIDEEISEDEDSDFDLESAVDAAWQELRKNFTVFQEHDKLERVLLLENMQELLEDIIERDGAVGIPDWQWRPDVASALRARIDAQFGAAKVAFDESMGLFNGKNIVRKVPTEQQKLEAASSNTDRDDPNTQNNEVSDEDELMSDAATSKEALKAEKATARTMSEEYDAEMEDN</sequence>
<feature type="region of interest" description="Disordered" evidence="1">
    <location>
        <begin position="78"/>
        <end position="116"/>
    </location>
</feature>
<dbReference type="Proteomes" id="UP001316803">
    <property type="component" value="Unassembled WGS sequence"/>
</dbReference>
<organism evidence="2 3">
    <name type="scientific">Knufia fluminis</name>
    <dbReference type="NCBI Taxonomy" id="191047"/>
    <lineage>
        <taxon>Eukaryota</taxon>
        <taxon>Fungi</taxon>
        <taxon>Dikarya</taxon>
        <taxon>Ascomycota</taxon>
        <taxon>Pezizomycotina</taxon>
        <taxon>Eurotiomycetes</taxon>
        <taxon>Chaetothyriomycetidae</taxon>
        <taxon>Chaetothyriales</taxon>
        <taxon>Trichomeriaceae</taxon>
        <taxon>Knufia</taxon>
    </lineage>
</organism>